<name>A0A4Y6PWV7_PERCE</name>
<sequence>MATKSSSQSNEQEHSSGGVLVRQVEGENLVCLVQIPTRGGNPSWRLPKGCIEEGETPEEAAIRETREETGCNGDVLSELSDVEYWYTRRDDESGNRIRVRKTVDFFLMKYTSGDVADHDHEVDEAVWYPFSEALRTISYDAERRVLQEAIHAWDAYLYRKSFEEEGVGSSL</sequence>
<feature type="compositionally biased region" description="Low complexity" evidence="3">
    <location>
        <begin position="1"/>
        <end position="10"/>
    </location>
</feature>
<dbReference type="Proteomes" id="UP000315995">
    <property type="component" value="Chromosome"/>
</dbReference>
<feature type="region of interest" description="Disordered" evidence="3">
    <location>
        <begin position="1"/>
        <end position="21"/>
    </location>
</feature>
<dbReference type="InterPro" id="IPR015797">
    <property type="entry name" value="NUDIX_hydrolase-like_dom_sf"/>
</dbReference>
<dbReference type="PANTHER" id="PTHR21340">
    <property type="entry name" value="DIADENOSINE 5,5-P1,P4-TETRAPHOSPHATE PYROPHOSPHOHYDROLASE MUTT"/>
    <property type="match status" value="1"/>
</dbReference>
<evidence type="ECO:0000256" key="3">
    <source>
        <dbReference type="SAM" id="MobiDB-lite"/>
    </source>
</evidence>
<dbReference type="InterPro" id="IPR000086">
    <property type="entry name" value="NUDIX_hydrolase_dom"/>
</dbReference>
<dbReference type="Pfam" id="PF00293">
    <property type="entry name" value="NUDIX"/>
    <property type="match status" value="1"/>
</dbReference>
<accession>A0A5B8Y8B6</accession>
<evidence type="ECO:0000256" key="1">
    <source>
        <dbReference type="ARBA" id="ARBA00022801"/>
    </source>
</evidence>
<keyword evidence="1 2" id="KW-0378">Hydrolase</keyword>
<dbReference type="InterPro" id="IPR020084">
    <property type="entry name" value="NUDIX_hydrolase_CS"/>
</dbReference>
<dbReference type="GO" id="GO:0006754">
    <property type="term" value="P:ATP biosynthetic process"/>
    <property type="evidence" value="ECO:0007669"/>
    <property type="project" value="TreeGrafter"/>
</dbReference>
<dbReference type="PROSITE" id="PS51462">
    <property type="entry name" value="NUDIX"/>
    <property type="match status" value="1"/>
</dbReference>
<organism evidence="5 6">
    <name type="scientific">Persicimonas caeni</name>
    <dbReference type="NCBI Taxonomy" id="2292766"/>
    <lineage>
        <taxon>Bacteria</taxon>
        <taxon>Deltaproteobacteria</taxon>
        <taxon>Bradymonadales</taxon>
        <taxon>Bradymonadaceae</taxon>
        <taxon>Persicimonas</taxon>
    </lineage>
</organism>
<feature type="domain" description="Nudix hydrolase" evidence="4">
    <location>
        <begin position="11"/>
        <end position="152"/>
    </location>
</feature>
<comment type="similarity">
    <text evidence="2">Belongs to the Nudix hydrolase family.</text>
</comment>
<protein>
    <submittedName>
        <fullName evidence="5">NUDIX hydrolase</fullName>
    </submittedName>
</protein>
<gene>
    <name evidence="5" type="ORF">FIV42_18310</name>
</gene>
<evidence type="ECO:0000259" key="4">
    <source>
        <dbReference type="PROSITE" id="PS51462"/>
    </source>
</evidence>
<dbReference type="AlphaFoldDB" id="A0A4Y6PWV7"/>
<accession>A0A4Y6PWV7</accession>
<dbReference type="InterPro" id="IPR020476">
    <property type="entry name" value="Nudix_hydrolase"/>
</dbReference>
<dbReference type="InterPro" id="IPR051325">
    <property type="entry name" value="Nudix_hydrolase_domain"/>
</dbReference>
<evidence type="ECO:0000313" key="5">
    <source>
        <dbReference type="EMBL" id="QDG52619.1"/>
    </source>
</evidence>
<dbReference type="Gene3D" id="3.90.79.10">
    <property type="entry name" value="Nucleoside Triphosphate Pyrophosphohydrolase"/>
    <property type="match status" value="1"/>
</dbReference>
<dbReference type="GO" id="GO:0006167">
    <property type="term" value="P:AMP biosynthetic process"/>
    <property type="evidence" value="ECO:0007669"/>
    <property type="project" value="TreeGrafter"/>
</dbReference>
<proteinExistence type="inferred from homology"/>
<dbReference type="PROSITE" id="PS00893">
    <property type="entry name" value="NUDIX_BOX"/>
    <property type="match status" value="1"/>
</dbReference>
<dbReference type="SUPFAM" id="SSF55811">
    <property type="entry name" value="Nudix"/>
    <property type="match status" value="1"/>
</dbReference>
<reference evidence="5 6" key="1">
    <citation type="submission" date="2019-06" db="EMBL/GenBank/DDBJ databases">
        <title>Persicimonas caeni gen. nov., sp. nov., a predatory bacterium isolated from solar saltern.</title>
        <authorList>
            <person name="Wang S."/>
        </authorList>
    </citation>
    <scope>NUCLEOTIDE SEQUENCE [LARGE SCALE GENOMIC DNA]</scope>
    <source>
        <strain evidence="5 6">YN101</strain>
    </source>
</reference>
<dbReference type="CDD" id="cd03673">
    <property type="entry name" value="NUDIX_Ap6A_hydrolase"/>
    <property type="match status" value="1"/>
</dbReference>
<dbReference type="EMBL" id="CP041186">
    <property type="protein sequence ID" value="QDG52619.1"/>
    <property type="molecule type" value="Genomic_DNA"/>
</dbReference>
<evidence type="ECO:0000313" key="6">
    <source>
        <dbReference type="Proteomes" id="UP000315995"/>
    </source>
</evidence>
<dbReference type="PRINTS" id="PR00502">
    <property type="entry name" value="NUDIXFAMILY"/>
</dbReference>
<dbReference type="PANTHER" id="PTHR21340:SF0">
    <property type="entry name" value="BIS(5'-NUCLEOSYL)-TETRAPHOSPHATASE [ASYMMETRICAL]"/>
    <property type="match status" value="1"/>
</dbReference>
<dbReference type="RefSeq" id="WP_141199084.1">
    <property type="nucleotide sequence ID" value="NZ_CP041186.1"/>
</dbReference>
<keyword evidence="6" id="KW-1185">Reference proteome</keyword>
<dbReference type="GO" id="GO:0004081">
    <property type="term" value="F:bis(5'-nucleosyl)-tetraphosphatase (asymmetrical) activity"/>
    <property type="evidence" value="ECO:0007669"/>
    <property type="project" value="TreeGrafter"/>
</dbReference>
<evidence type="ECO:0000256" key="2">
    <source>
        <dbReference type="RuleBase" id="RU003476"/>
    </source>
</evidence>
<dbReference type="OrthoDB" id="9761969at2"/>